<dbReference type="InterPro" id="IPR029016">
    <property type="entry name" value="GAF-like_dom_sf"/>
</dbReference>
<dbReference type="AlphaFoldDB" id="A0A6N7LQR9"/>
<dbReference type="Gene3D" id="3.30.450.40">
    <property type="match status" value="1"/>
</dbReference>
<evidence type="ECO:0000313" key="2">
    <source>
        <dbReference type="Proteomes" id="UP000469421"/>
    </source>
</evidence>
<sequence length="241" mass="27442">MTDHSPVSADQVAAYLRDNADFFEQRPELLELLRLPDPKGQAVSLLERQASILRERNTELRDRLNGLLDVARENDHLFDKTRRLTLSLLEARSAEKLFRNLLTSLADDFRSDRVSLMLYDREMPILGDLRNQIRCVDSTALPQALNHLLRNGKAVCGAMRQEEMEALFKEHATDIRSAAMVPLEFQGRLGLLAIGSKSAMHFRSSLGTLFITHIGQVLSRRLHEVLRQYPHQAAKKSMNSE</sequence>
<protein>
    <submittedName>
        <fullName evidence="1">DUF484 family protein</fullName>
    </submittedName>
</protein>
<dbReference type="SUPFAM" id="SSF55781">
    <property type="entry name" value="GAF domain-like"/>
    <property type="match status" value="1"/>
</dbReference>
<reference evidence="1 2" key="1">
    <citation type="submission" date="2019-10" db="EMBL/GenBank/DDBJ databases">
        <title>Alcanivorax sp.PA15-N-34 draft genome sequence.</title>
        <authorList>
            <person name="Liao X."/>
            <person name="Shao Z."/>
        </authorList>
    </citation>
    <scope>NUCLEOTIDE SEQUENCE [LARGE SCALE GENOMIC DNA]</scope>
    <source>
        <strain evidence="1 2">PA15-N-34</strain>
    </source>
</reference>
<dbReference type="Proteomes" id="UP000469421">
    <property type="component" value="Unassembled WGS sequence"/>
</dbReference>
<organism evidence="1 2">
    <name type="scientific">Alcanivorax sediminis</name>
    <dbReference type="NCBI Taxonomy" id="2663008"/>
    <lineage>
        <taxon>Bacteria</taxon>
        <taxon>Pseudomonadati</taxon>
        <taxon>Pseudomonadota</taxon>
        <taxon>Gammaproteobacteria</taxon>
        <taxon>Oceanospirillales</taxon>
        <taxon>Alcanivoracaceae</taxon>
        <taxon>Alcanivorax</taxon>
    </lineage>
</organism>
<dbReference type="Pfam" id="PF04340">
    <property type="entry name" value="DUF484"/>
    <property type="match status" value="1"/>
</dbReference>
<accession>A0A6N7LQR9</accession>
<dbReference type="EMBL" id="WIRE01000001">
    <property type="protein sequence ID" value="MQX52667.1"/>
    <property type="molecule type" value="Genomic_DNA"/>
</dbReference>
<proteinExistence type="predicted"/>
<dbReference type="PANTHER" id="PTHR38765:SF1">
    <property type="entry name" value="DUF484 DOMAIN-CONTAINING PROTEIN"/>
    <property type="match status" value="1"/>
</dbReference>
<keyword evidence="2" id="KW-1185">Reference proteome</keyword>
<dbReference type="InterPro" id="IPR007435">
    <property type="entry name" value="DUF484"/>
</dbReference>
<evidence type="ECO:0000313" key="1">
    <source>
        <dbReference type="EMBL" id="MQX52667.1"/>
    </source>
</evidence>
<dbReference type="RefSeq" id="WP_153499557.1">
    <property type="nucleotide sequence ID" value="NZ_JBMZXE010000040.1"/>
</dbReference>
<gene>
    <name evidence="1" type="ORF">GFN93_05360</name>
</gene>
<dbReference type="PANTHER" id="PTHR38765">
    <property type="entry name" value="DUF484 DOMAIN-CONTAINING PROTEIN"/>
    <property type="match status" value="1"/>
</dbReference>
<comment type="caution">
    <text evidence="1">The sequence shown here is derived from an EMBL/GenBank/DDBJ whole genome shotgun (WGS) entry which is preliminary data.</text>
</comment>
<name>A0A6N7LQR9_9GAMM</name>